<comment type="caution">
    <text evidence="4">The sequence shown here is derived from an EMBL/GenBank/DDBJ whole genome shotgun (WGS) entry which is preliminary data.</text>
</comment>
<dbReference type="Pfam" id="PF00534">
    <property type="entry name" value="Glycos_transf_1"/>
    <property type="match status" value="1"/>
</dbReference>
<evidence type="ECO:0000259" key="2">
    <source>
        <dbReference type="Pfam" id="PF00534"/>
    </source>
</evidence>
<dbReference type="InterPro" id="IPR028098">
    <property type="entry name" value="Glyco_trans_4-like_N"/>
</dbReference>
<evidence type="ECO:0000313" key="5">
    <source>
        <dbReference type="Proteomes" id="UP000295793"/>
    </source>
</evidence>
<protein>
    <submittedName>
        <fullName evidence="4">Glycosyltransferase involved in cell wall biosynthesis</fullName>
    </submittedName>
</protein>
<dbReference type="OrthoDB" id="258796at2"/>
<dbReference type="InterPro" id="IPR001296">
    <property type="entry name" value="Glyco_trans_1"/>
</dbReference>
<dbReference type="Pfam" id="PF13439">
    <property type="entry name" value="Glyco_transf_4"/>
    <property type="match status" value="1"/>
</dbReference>
<organism evidence="4 5">
    <name type="scientific">Reinekea marinisedimentorum</name>
    <dbReference type="NCBI Taxonomy" id="230495"/>
    <lineage>
        <taxon>Bacteria</taxon>
        <taxon>Pseudomonadati</taxon>
        <taxon>Pseudomonadota</taxon>
        <taxon>Gammaproteobacteria</taxon>
        <taxon>Oceanospirillales</taxon>
        <taxon>Saccharospirillaceae</taxon>
        <taxon>Reinekea</taxon>
    </lineage>
</organism>
<dbReference type="RefSeq" id="WP_132703439.1">
    <property type="nucleotide sequence ID" value="NZ_SLZR01000020.1"/>
</dbReference>
<evidence type="ECO:0000256" key="1">
    <source>
        <dbReference type="ARBA" id="ARBA00022679"/>
    </source>
</evidence>
<proteinExistence type="predicted"/>
<gene>
    <name evidence="4" type="ORF">BCF53_12028</name>
</gene>
<dbReference type="GO" id="GO:0009103">
    <property type="term" value="P:lipopolysaccharide biosynthetic process"/>
    <property type="evidence" value="ECO:0007669"/>
    <property type="project" value="TreeGrafter"/>
</dbReference>
<reference evidence="4 5" key="1">
    <citation type="submission" date="2019-03" db="EMBL/GenBank/DDBJ databases">
        <title>Genomic Encyclopedia of Archaeal and Bacterial Type Strains, Phase II (KMG-II): from individual species to whole genera.</title>
        <authorList>
            <person name="Goeker M."/>
        </authorList>
    </citation>
    <scope>NUCLEOTIDE SEQUENCE [LARGE SCALE GENOMIC DNA]</scope>
    <source>
        <strain evidence="4 5">DSM 15388</strain>
    </source>
</reference>
<dbReference type="AlphaFoldDB" id="A0A4R3I051"/>
<dbReference type="PANTHER" id="PTHR46401:SF2">
    <property type="entry name" value="GLYCOSYLTRANSFERASE WBBK-RELATED"/>
    <property type="match status" value="1"/>
</dbReference>
<name>A0A4R3I051_9GAMM</name>
<dbReference type="Proteomes" id="UP000295793">
    <property type="component" value="Unassembled WGS sequence"/>
</dbReference>
<dbReference type="CDD" id="cd03801">
    <property type="entry name" value="GT4_PimA-like"/>
    <property type="match status" value="1"/>
</dbReference>
<feature type="domain" description="Glycosyl transferase family 1" evidence="2">
    <location>
        <begin position="203"/>
        <end position="362"/>
    </location>
</feature>
<feature type="domain" description="Glycosyltransferase subfamily 4-like N-terminal" evidence="3">
    <location>
        <begin position="31"/>
        <end position="190"/>
    </location>
</feature>
<dbReference type="PANTHER" id="PTHR46401">
    <property type="entry name" value="GLYCOSYLTRANSFERASE WBBK-RELATED"/>
    <property type="match status" value="1"/>
</dbReference>
<keyword evidence="5" id="KW-1185">Reference proteome</keyword>
<evidence type="ECO:0000259" key="3">
    <source>
        <dbReference type="Pfam" id="PF13439"/>
    </source>
</evidence>
<sequence>MKIGISSPISRAELQSLLKSPIDEIPVGIGGTSVNLLIKSLVSLGHEVIVYTLSPDVSQNKVLKNGKLTIYYGSYTRKFRFIDFFRKEIHDLEKMIAEDPPDIIHAHWTYEFAIAAVKANVPHVITVRDWAPLVLKTVPPYYYRFPRLLMNNWVFSKAKNIVSNSYYMSELISQKYSIKTPIIPNPMNDELLKMPVAERIGEGKKTYIVSVNNGFDDRKNTKELLRAYSIISSKIKDVELYLVGFGYEKGGDAELWARKNELYSENISFLGPLDYSEVMKVIKEATIMIHPSIEESFGNVLVEAMALSIPVIAGKSSGAVPWVLGFGSAGVLTDITDANQIAEKAIELITDKSKYEAFQKSGMSHAIANFELTEVGKKHIDLYESILQKGKSNPDVHI</sequence>
<dbReference type="SUPFAM" id="SSF53756">
    <property type="entry name" value="UDP-Glycosyltransferase/glycogen phosphorylase"/>
    <property type="match status" value="1"/>
</dbReference>
<evidence type="ECO:0000313" key="4">
    <source>
        <dbReference type="EMBL" id="TCS37169.1"/>
    </source>
</evidence>
<keyword evidence="1 4" id="KW-0808">Transferase</keyword>
<dbReference type="Gene3D" id="3.40.50.2000">
    <property type="entry name" value="Glycogen Phosphorylase B"/>
    <property type="match status" value="2"/>
</dbReference>
<accession>A0A4R3I051</accession>
<dbReference type="EMBL" id="SLZR01000020">
    <property type="protein sequence ID" value="TCS37169.1"/>
    <property type="molecule type" value="Genomic_DNA"/>
</dbReference>
<dbReference type="GO" id="GO:0016757">
    <property type="term" value="F:glycosyltransferase activity"/>
    <property type="evidence" value="ECO:0007669"/>
    <property type="project" value="InterPro"/>
</dbReference>